<dbReference type="InterPro" id="IPR005113">
    <property type="entry name" value="uDENN_dom"/>
</dbReference>
<evidence type="ECO:0000313" key="4">
    <source>
        <dbReference type="Proteomes" id="UP000236333"/>
    </source>
</evidence>
<name>A0A2J7ZXI7_9CHLO</name>
<dbReference type="Gene3D" id="3.40.50.11500">
    <property type="match status" value="1"/>
</dbReference>
<protein>
    <submittedName>
        <fullName evidence="3">Suppression of tumorigenicity 5 protein</fullName>
    </submittedName>
</protein>
<feature type="region of interest" description="Disordered" evidence="1">
    <location>
        <begin position="485"/>
        <end position="511"/>
    </location>
</feature>
<dbReference type="InterPro" id="IPR043153">
    <property type="entry name" value="DENN_C"/>
</dbReference>
<keyword evidence="4" id="KW-1185">Reference proteome</keyword>
<dbReference type="GO" id="GO:0032456">
    <property type="term" value="P:endocytic recycling"/>
    <property type="evidence" value="ECO:0007669"/>
    <property type="project" value="TreeGrafter"/>
</dbReference>
<dbReference type="InterPro" id="IPR001194">
    <property type="entry name" value="cDENN_dom"/>
</dbReference>
<feature type="compositionally biased region" description="Low complexity" evidence="1">
    <location>
        <begin position="576"/>
        <end position="587"/>
    </location>
</feature>
<dbReference type="Gene3D" id="3.30.450.200">
    <property type="match status" value="1"/>
</dbReference>
<gene>
    <name evidence="3" type="ORF">TSOC_008789</name>
</gene>
<evidence type="ECO:0000259" key="2">
    <source>
        <dbReference type="PROSITE" id="PS50211"/>
    </source>
</evidence>
<feature type="compositionally biased region" description="Pro residues" evidence="1">
    <location>
        <begin position="679"/>
        <end position="690"/>
    </location>
</feature>
<dbReference type="PROSITE" id="PS50211">
    <property type="entry name" value="DENN"/>
    <property type="match status" value="1"/>
</dbReference>
<feature type="region of interest" description="Disordered" evidence="1">
    <location>
        <begin position="887"/>
        <end position="924"/>
    </location>
</feature>
<feature type="compositionally biased region" description="Low complexity" evidence="1">
    <location>
        <begin position="659"/>
        <end position="672"/>
    </location>
</feature>
<sequence length="1047" mass="107681">MYLLFFVSRLRVEPRSKTPVIYLRYKAASDGCENVEFNEQLLNAFCFPLGTDAVQAKEVQASEEYTFTLTHGDGQRYTGFCRQIFPPAPRVGSKARYPQVLCVVAENPWCNFFFKVLQVAEQILKGGEGLLDTVHRELPLDSQLGAFVADLRTQLATDPAPGELLRRAGRAGPQAVVRLVRVPNLLGLQGVSPPRFMGSGNTGEALNWADDTIELQVPPDCGNGKGNSGIPLARLLFHVPVEGMLTLIASLLLERRIVFVARSRDTVTAAVQAAQALIYPFKWHHIYLPILPRDLVDYLTAPMPFLVGLPSEMLPLIRHIPMSEVTTVDLDLQRVDPAPGGPRDDGRALPYGRQLSAALQAVFKTVRSPTEYESSPLITDAAVPSLAEPGSYFVDWDMQDDHDGDGSASPSPSPRDGEHMRSWSGNSLVSAESGETSGPGGAAGPPTSAASFAAGMRGGARDGRESTPLRRVSVPAFANNAKSSYMSLRGVPSNDSPATGDRAPAPTPAGNGGARTAFGSLFSSHHHGCADGSAAATEVKGGVQVKTLADGHRVYDGSFRDIMRLAATEAKNGLLSGLSGLASPRSSPRGKDREAAAERQAHERQQRQPAYSTPAASNAQLPPPSPQRQQPPQQPQRQQQQPPPPPAPPPQGPLPIPHAAPLHSAPASAPVPLQRVPLPGMPAGPPPPALPGSAWVSASEGGAAPPCARPAAHSTPTMGASALEDPHGQQGQGHTSRGGERLLSLFNGLKDKVAGAGNKALGILPTPSYKPQTTGERAAKFKAQLTGGSGASLLSGADGKLKQPTAPQRPLGLGTGSFAAPAGVGLGPGAFSAASPAGVATPAPSRAAGSDSGGSTAAPAAGPASPRGLPYAQSLQAMPCVATRAGEAGPVGAGSSDSGPGLWRAGGGPAAPTSDFARWDPFSTGAGSAAPTPFAVAAHCSHAGAGESSPGAATSHGAPGVGGSGSGRGASTVDLLGLSYLSHASTAESNDGEAVPAADPFYQSTFTVPVGSSAHASSRLESAGSNDFAAFASATSPRGFPMATLMD</sequence>
<feature type="compositionally biased region" description="Low complexity" evidence="1">
    <location>
        <begin position="627"/>
        <end position="640"/>
    </location>
</feature>
<dbReference type="OrthoDB" id="6019893at2759"/>
<dbReference type="SMART" id="SM00799">
    <property type="entry name" value="DENN"/>
    <property type="match status" value="1"/>
</dbReference>
<comment type="caution">
    <text evidence="3">The sequence shown here is derived from an EMBL/GenBank/DDBJ whole genome shotgun (WGS) entry which is preliminary data.</text>
</comment>
<dbReference type="Pfam" id="PF02141">
    <property type="entry name" value="DENN"/>
    <property type="match status" value="1"/>
</dbReference>
<dbReference type="InterPro" id="IPR040032">
    <property type="entry name" value="DENND1A/B/C"/>
</dbReference>
<proteinExistence type="predicted"/>
<feature type="compositionally biased region" description="Basic and acidic residues" evidence="1">
    <location>
        <begin position="589"/>
        <end position="606"/>
    </location>
</feature>
<dbReference type="GO" id="GO:0005829">
    <property type="term" value="C:cytosol"/>
    <property type="evidence" value="ECO:0007669"/>
    <property type="project" value="TreeGrafter"/>
</dbReference>
<feature type="compositionally biased region" description="Low complexity" evidence="1">
    <location>
        <begin position="833"/>
        <end position="868"/>
    </location>
</feature>
<feature type="domain" description="UDENN" evidence="2">
    <location>
        <begin position="3"/>
        <end position="504"/>
    </location>
</feature>
<dbReference type="EMBL" id="PGGS01000344">
    <property type="protein sequence ID" value="PNH04987.1"/>
    <property type="molecule type" value="Genomic_DNA"/>
</dbReference>
<feature type="region of interest" description="Disordered" evidence="1">
    <location>
        <begin position="576"/>
        <end position="739"/>
    </location>
</feature>
<feature type="region of interest" description="Disordered" evidence="1">
    <location>
        <begin position="833"/>
        <end position="870"/>
    </location>
</feature>
<feature type="compositionally biased region" description="Basic and acidic residues" evidence="1">
    <location>
        <begin position="459"/>
        <end position="468"/>
    </location>
</feature>
<reference evidence="3 4" key="1">
    <citation type="journal article" date="2017" name="Mol. Biol. Evol.">
        <title>The 4-celled Tetrabaena socialis nuclear genome reveals the essential components for genetic control of cell number at the origin of multicellularity in the volvocine lineage.</title>
        <authorList>
            <person name="Featherston J."/>
            <person name="Arakaki Y."/>
            <person name="Hanschen E.R."/>
            <person name="Ferris P.J."/>
            <person name="Michod R.E."/>
            <person name="Olson B.J.S.C."/>
            <person name="Nozaki H."/>
            <person name="Durand P.M."/>
        </authorList>
    </citation>
    <scope>NUCLEOTIDE SEQUENCE [LARGE SCALE GENOMIC DNA]</scope>
    <source>
        <strain evidence="3 4">NIES-571</strain>
    </source>
</reference>
<organism evidence="3 4">
    <name type="scientific">Tetrabaena socialis</name>
    <dbReference type="NCBI Taxonomy" id="47790"/>
    <lineage>
        <taxon>Eukaryota</taxon>
        <taxon>Viridiplantae</taxon>
        <taxon>Chlorophyta</taxon>
        <taxon>core chlorophytes</taxon>
        <taxon>Chlorophyceae</taxon>
        <taxon>CS clade</taxon>
        <taxon>Chlamydomonadales</taxon>
        <taxon>Tetrabaenaceae</taxon>
        <taxon>Tetrabaena</taxon>
    </lineage>
</organism>
<feature type="region of interest" description="Disordered" evidence="1">
    <location>
        <begin position="794"/>
        <end position="814"/>
    </location>
</feature>
<feature type="region of interest" description="Disordered" evidence="1">
    <location>
        <begin position="942"/>
        <end position="967"/>
    </location>
</feature>
<evidence type="ECO:0000313" key="3">
    <source>
        <dbReference type="EMBL" id="PNH04987.1"/>
    </source>
</evidence>
<accession>A0A2J7ZXI7</accession>
<feature type="compositionally biased region" description="Polar residues" evidence="1">
    <location>
        <begin position="609"/>
        <end position="618"/>
    </location>
</feature>
<evidence type="ECO:0000256" key="1">
    <source>
        <dbReference type="SAM" id="MobiDB-lite"/>
    </source>
</evidence>
<dbReference type="AlphaFoldDB" id="A0A2J7ZXI7"/>
<feature type="region of interest" description="Disordered" evidence="1">
    <location>
        <begin position="394"/>
        <end position="473"/>
    </location>
</feature>
<feature type="compositionally biased region" description="Pro residues" evidence="1">
    <location>
        <begin position="641"/>
        <end position="658"/>
    </location>
</feature>
<dbReference type="GO" id="GO:0005085">
    <property type="term" value="F:guanyl-nucleotide exchange factor activity"/>
    <property type="evidence" value="ECO:0007669"/>
    <property type="project" value="InterPro"/>
</dbReference>
<dbReference type="GO" id="GO:0006897">
    <property type="term" value="P:endocytosis"/>
    <property type="evidence" value="ECO:0007669"/>
    <property type="project" value="TreeGrafter"/>
</dbReference>
<feature type="compositionally biased region" description="Low complexity" evidence="1">
    <location>
        <begin position="444"/>
        <end position="455"/>
    </location>
</feature>
<dbReference type="Proteomes" id="UP000236333">
    <property type="component" value="Unassembled WGS sequence"/>
</dbReference>
<dbReference type="GO" id="GO:1901981">
    <property type="term" value="F:phosphatidylinositol phosphate binding"/>
    <property type="evidence" value="ECO:0007669"/>
    <property type="project" value="TreeGrafter"/>
</dbReference>
<dbReference type="PANTHER" id="PTHR13196">
    <property type="entry name" value="DENN DOMAIN-CONTAINING"/>
    <property type="match status" value="1"/>
</dbReference>
<dbReference type="Pfam" id="PF03456">
    <property type="entry name" value="uDENN"/>
    <property type="match status" value="1"/>
</dbReference>
<dbReference type="InterPro" id="IPR037516">
    <property type="entry name" value="Tripartite_DENN"/>
</dbReference>
<dbReference type="PANTHER" id="PTHR13196:SF14">
    <property type="entry name" value="UDENN DOMAIN-CONTAINING PROTEIN"/>
    <property type="match status" value="1"/>
</dbReference>
<feature type="compositionally biased region" description="Low complexity" evidence="1">
    <location>
        <begin position="703"/>
        <end position="712"/>
    </location>
</feature>